<evidence type="ECO:0000256" key="1">
    <source>
        <dbReference type="SAM" id="MobiDB-lite"/>
    </source>
</evidence>
<proteinExistence type="predicted"/>
<dbReference type="AlphaFoldDB" id="A0A9J5YYS6"/>
<keyword evidence="3" id="KW-1185">Reference proteome</keyword>
<sequence>MDSGSSDLEAHSFAGDGNERGVVKSDCWLLFFGDGSVGGRKIRGEQKRDAGRTMENLGEKEIIYSKRKWVKEIWENG</sequence>
<evidence type="ECO:0000313" key="2">
    <source>
        <dbReference type="EMBL" id="KAG5604038.1"/>
    </source>
</evidence>
<name>A0A9J5YYS6_SOLCO</name>
<accession>A0A9J5YYS6</accession>
<dbReference type="Proteomes" id="UP000824120">
    <property type="component" value="Chromosome 5"/>
</dbReference>
<gene>
    <name evidence="2" type="ORF">H5410_025530</name>
</gene>
<reference evidence="2 3" key="1">
    <citation type="submission" date="2020-09" db="EMBL/GenBank/DDBJ databases">
        <title>De no assembly of potato wild relative species, Solanum commersonii.</title>
        <authorList>
            <person name="Cho K."/>
        </authorList>
    </citation>
    <scope>NUCLEOTIDE SEQUENCE [LARGE SCALE GENOMIC DNA]</scope>
    <source>
        <strain evidence="2">LZ3.2</strain>
        <tissue evidence="2">Leaf</tissue>
    </source>
</reference>
<comment type="caution">
    <text evidence="2">The sequence shown here is derived from an EMBL/GenBank/DDBJ whole genome shotgun (WGS) entry which is preliminary data.</text>
</comment>
<protein>
    <submittedName>
        <fullName evidence="2">Uncharacterized protein</fullName>
    </submittedName>
</protein>
<evidence type="ECO:0000313" key="3">
    <source>
        <dbReference type="Proteomes" id="UP000824120"/>
    </source>
</evidence>
<dbReference type="EMBL" id="JACXVP010000005">
    <property type="protein sequence ID" value="KAG5604038.1"/>
    <property type="molecule type" value="Genomic_DNA"/>
</dbReference>
<feature type="region of interest" description="Disordered" evidence="1">
    <location>
        <begin position="1"/>
        <end position="20"/>
    </location>
</feature>
<organism evidence="2 3">
    <name type="scientific">Solanum commersonii</name>
    <name type="common">Commerson's wild potato</name>
    <name type="synonym">Commerson's nightshade</name>
    <dbReference type="NCBI Taxonomy" id="4109"/>
    <lineage>
        <taxon>Eukaryota</taxon>
        <taxon>Viridiplantae</taxon>
        <taxon>Streptophyta</taxon>
        <taxon>Embryophyta</taxon>
        <taxon>Tracheophyta</taxon>
        <taxon>Spermatophyta</taxon>
        <taxon>Magnoliopsida</taxon>
        <taxon>eudicotyledons</taxon>
        <taxon>Gunneridae</taxon>
        <taxon>Pentapetalae</taxon>
        <taxon>asterids</taxon>
        <taxon>lamiids</taxon>
        <taxon>Solanales</taxon>
        <taxon>Solanaceae</taxon>
        <taxon>Solanoideae</taxon>
        <taxon>Solaneae</taxon>
        <taxon>Solanum</taxon>
    </lineage>
</organism>